<feature type="non-terminal residue" evidence="4">
    <location>
        <position position="134"/>
    </location>
</feature>
<dbReference type="AlphaFoldDB" id="A0A9P6AVR7"/>
<organism evidence="4 5">
    <name type="scientific">Hydnum rufescens UP504</name>
    <dbReference type="NCBI Taxonomy" id="1448309"/>
    <lineage>
        <taxon>Eukaryota</taxon>
        <taxon>Fungi</taxon>
        <taxon>Dikarya</taxon>
        <taxon>Basidiomycota</taxon>
        <taxon>Agaricomycotina</taxon>
        <taxon>Agaricomycetes</taxon>
        <taxon>Cantharellales</taxon>
        <taxon>Hydnaceae</taxon>
        <taxon>Hydnum</taxon>
    </lineage>
</organism>
<dbReference type="GO" id="GO:0046872">
    <property type="term" value="F:metal ion binding"/>
    <property type="evidence" value="ECO:0007669"/>
    <property type="project" value="UniProtKB-KW"/>
</dbReference>
<dbReference type="Pfam" id="PF13359">
    <property type="entry name" value="DDE_Tnp_4"/>
    <property type="match status" value="1"/>
</dbReference>
<accession>A0A9P6AVR7</accession>
<feature type="non-terminal residue" evidence="4">
    <location>
        <position position="1"/>
    </location>
</feature>
<proteinExistence type="predicted"/>
<feature type="domain" description="DDE Tnp4" evidence="3">
    <location>
        <begin position="3"/>
        <end position="134"/>
    </location>
</feature>
<dbReference type="EMBL" id="MU128981">
    <property type="protein sequence ID" value="KAF9512810.1"/>
    <property type="molecule type" value="Genomic_DNA"/>
</dbReference>
<evidence type="ECO:0000313" key="5">
    <source>
        <dbReference type="Proteomes" id="UP000886523"/>
    </source>
</evidence>
<keyword evidence="5" id="KW-1185">Reference proteome</keyword>
<evidence type="ECO:0000259" key="3">
    <source>
        <dbReference type="Pfam" id="PF13359"/>
    </source>
</evidence>
<reference evidence="4" key="1">
    <citation type="journal article" date="2020" name="Nat. Commun.">
        <title>Large-scale genome sequencing of mycorrhizal fungi provides insights into the early evolution of symbiotic traits.</title>
        <authorList>
            <person name="Miyauchi S."/>
            <person name="Kiss E."/>
            <person name="Kuo A."/>
            <person name="Drula E."/>
            <person name="Kohler A."/>
            <person name="Sanchez-Garcia M."/>
            <person name="Morin E."/>
            <person name="Andreopoulos B."/>
            <person name="Barry K.W."/>
            <person name="Bonito G."/>
            <person name="Buee M."/>
            <person name="Carver A."/>
            <person name="Chen C."/>
            <person name="Cichocki N."/>
            <person name="Clum A."/>
            <person name="Culley D."/>
            <person name="Crous P.W."/>
            <person name="Fauchery L."/>
            <person name="Girlanda M."/>
            <person name="Hayes R.D."/>
            <person name="Keri Z."/>
            <person name="LaButti K."/>
            <person name="Lipzen A."/>
            <person name="Lombard V."/>
            <person name="Magnuson J."/>
            <person name="Maillard F."/>
            <person name="Murat C."/>
            <person name="Nolan M."/>
            <person name="Ohm R.A."/>
            <person name="Pangilinan J."/>
            <person name="Pereira M.F."/>
            <person name="Perotto S."/>
            <person name="Peter M."/>
            <person name="Pfister S."/>
            <person name="Riley R."/>
            <person name="Sitrit Y."/>
            <person name="Stielow J.B."/>
            <person name="Szollosi G."/>
            <person name="Zifcakova L."/>
            <person name="Stursova M."/>
            <person name="Spatafora J.W."/>
            <person name="Tedersoo L."/>
            <person name="Vaario L.M."/>
            <person name="Yamada A."/>
            <person name="Yan M."/>
            <person name="Wang P."/>
            <person name="Xu J."/>
            <person name="Bruns T."/>
            <person name="Baldrian P."/>
            <person name="Vilgalys R."/>
            <person name="Dunand C."/>
            <person name="Henrissat B."/>
            <person name="Grigoriev I.V."/>
            <person name="Hibbett D."/>
            <person name="Nagy L.G."/>
            <person name="Martin F.M."/>
        </authorList>
    </citation>
    <scope>NUCLEOTIDE SEQUENCE</scope>
    <source>
        <strain evidence="4">UP504</strain>
    </source>
</reference>
<evidence type="ECO:0000256" key="2">
    <source>
        <dbReference type="ARBA" id="ARBA00022723"/>
    </source>
</evidence>
<evidence type="ECO:0000313" key="4">
    <source>
        <dbReference type="EMBL" id="KAF9512810.1"/>
    </source>
</evidence>
<protein>
    <recommendedName>
        <fullName evidence="3">DDE Tnp4 domain-containing protein</fullName>
    </recommendedName>
</protein>
<comment type="cofactor">
    <cofactor evidence="1">
        <name>a divalent metal cation</name>
        <dbReference type="ChEBI" id="CHEBI:60240"/>
    </cofactor>
</comment>
<sequence>LITLPNLCIINYVVGHTGSAHDSTCFLDSRVVREHAQLFDPGEWIWANSTYAIEPWCIVPYKKPHRLLPINWRFNTCLAHISTDCLIIIRIKSEHAISFLKSRFSSLCGLWQQIDNPQDHELAVMWVCTCVVLH</sequence>
<comment type="caution">
    <text evidence="4">The sequence shown here is derived from an EMBL/GenBank/DDBJ whole genome shotgun (WGS) entry which is preliminary data.</text>
</comment>
<dbReference type="Proteomes" id="UP000886523">
    <property type="component" value="Unassembled WGS sequence"/>
</dbReference>
<keyword evidence="2" id="KW-0479">Metal-binding</keyword>
<dbReference type="InterPro" id="IPR027806">
    <property type="entry name" value="HARBI1_dom"/>
</dbReference>
<name>A0A9P6AVR7_9AGAM</name>
<dbReference type="OrthoDB" id="2649667at2759"/>
<evidence type="ECO:0000256" key="1">
    <source>
        <dbReference type="ARBA" id="ARBA00001968"/>
    </source>
</evidence>
<gene>
    <name evidence="4" type="ORF">BS47DRAFT_1266809</name>
</gene>